<dbReference type="Proteomes" id="UP000515211">
    <property type="component" value="Chromosome 1"/>
</dbReference>
<gene>
    <name evidence="2" type="primary">LOC127744911</name>
</gene>
<name>A0A9C6TGJ1_ARADU</name>
<organism evidence="1 2">
    <name type="scientific">Arachis duranensis</name>
    <name type="common">Wild peanut</name>
    <dbReference type="NCBI Taxonomy" id="130453"/>
    <lineage>
        <taxon>Eukaryota</taxon>
        <taxon>Viridiplantae</taxon>
        <taxon>Streptophyta</taxon>
        <taxon>Embryophyta</taxon>
        <taxon>Tracheophyta</taxon>
        <taxon>Spermatophyta</taxon>
        <taxon>Magnoliopsida</taxon>
        <taxon>eudicotyledons</taxon>
        <taxon>Gunneridae</taxon>
        <taxon>Pentapetalae</taxon>
        <taxon>rosids</taxon>
        <taxon>fabids</taxon>
        <taxon>Fabales</taxon>
        <taxon>Fabaceae</taxon>
        <taxon>Papilionoideae</taxon>
        <taxon>50 kb inversion clade</taxon>
        <taxon>dalbergioids sensu lato</taxon>
        <taxon>Dalbergieae</taxon>
        <taxon>Pterocarpus clade</taxon>
        <taxon>Arachis</taxon>
    </lineage>
</organism>
<dbReference type="RefSeq" id="XP_052113722.1">
    <property type="nucleotide sequence ID" value="XM_052257762.1"/>
</dbReference>
<dbReference type="AlphaFoldDB" id="A0A9C6TGJ1"/>
<accession>A0A9C6TGJ1</accession>
<dbReference type="PANTHER" id="PTHR44579:SF2">
    <property type="entry name" value="OS01G0730500 PROTEIN"/>
    <property type="match status" value="1"/>
</dbReference>
<keyword evidence="1" id="KW-1185">Reference proteome</keyword>
<protein>
    <submittedName>
        <fullName evidence="2">Uncharacterized protein LOC127744911</fullName>
    </submittedName>
</protein>
<evidence type="ECO:0000313" key="2">
    <source>
        <dbReference type="RefSeq" id="XP_052113722.1"/>
    </source>
</evidence>
<proteinExistence type="predicted"/>
<dbReference type="KEGG" id="adu:127744911"/>
<dbReference type="GeneID" id="127744911"/>
<dbReference type="PANTHER" id="PTHR44579">
    <property type="entry name" value="OS01G0730500 PROTEIN"/>
    <property type="match status" value="1"/>
</dbReference>
<reference evidence="1" key="1">
    <citation type="journal article" date="2016" name="Nat. Genet.">
        <title>The genome sequences of Arachis duranensis and Arachis ipaensis, the diploid ancestors of cultivated peanut.</title>
        <authorList>
            <person name="Bertioli D.J."/>
            <person name="Cannon S.B."/>
            <person name="Froenicke L."/>
            <person name="Huang G."/>
            <person name="Farmer A.D."/>
            <person name="Cannon E.K."/>
            <person name="Liu X."/>
            <person name="Gao D."/>
            <person name="Clevenger J."/>
            <person name="Dash S."/>
            <person name="Ren L."/>
            <person name="Moretzsohn M.C."/>
            <person name="Shirasawa K."/>
            <person name="Huang W."/>
            <person name="Vidigal B."/>
            <person name="Abernathy B."/>
            <person name="Chu Y."/>
            <person name="Niederhuth C.E."/>
            <person name="Umale P."/>
            <person name="Araujo A.C."/>
            <person name="Kozik A."/>
            <person name="Kim K.D."/>
            <person name="Burow M.D."/>
            <person name="Varshney R.K."/>
            <person name="Wang X."/>
            <person name="Zhang X."/>
            <person name="Barkley N."/>
            <person name="Guimaraes P.M."/>
            <person name="Isobe S."/>
            <person name="Guo B."/>
            <person name="Liao B."/>
            <person name="Stalker H.T."/>
            <person name="Schmitz R.J."/>
            <person name="Scheffler B.E."/>
            <person name="Leal-Bertioli S.C."/>
            <person name="Xun X."/>
            <person name="Jackson S.A."/>
            <person name="Michelmore R."/>
            <person name="Ozias-Akins P."/>
        </authorList>
    </citation>
    <scope>NUCLEOTIDE SEQUENCE [LARGE SCALE GENOMIC DNA]</scope>
    <source>
        <strain evidence="1">cv. V14167</strain>
    </source>
</reference>
<reference evidence="2" key="2">
    <citation type="submission" date="2025-08" db="UniProtKB">
        <authorList>
            <consortium name="RefSeq"/>
        </authorList>
    </citation>
    <scope>IDENTIFICATION</scope>
    <source>
        <tissue evidence="2">Whole plant</tissue>
    </source>
</reference>
<evidence type="ECO:0000313" key="1">
    <source>
        <dbReference type="Proteomes" id="UP000515211"/>
    </source>
</evidence>
<sequence length="109" mass="12553">MVFDEIHGYSLTSINPFLDDSSPKDHAFVDEFSCIDSNYLVFVKEESVGKLPINYRRNEVSIKSVTILAEVEFGRCITPIVYVTKFTAIPAQETKWKYFLQSDVTKLDY</sequence>